<name>A0A2U3RD71_ORITS</name>
<evidence type="ECO:0000313" key="1">
    <source>
        <dbReference type="EMBL" id="SPR11153.1"/>
    </source>
</evidence>
<dbReference type="Proteomes" id="UP000244959">
    <property type="component" value="Chromosome I"/>
</dbReference>
<keyword evidence="2" id="KW-1185">Reference proteome</keyword>
<dbReference type="GO" id="GO:0003964">
    <property type="term" value="F:RNA-directed DNA polymerase activity"/>
    <property type="evidence" value="ECO:0007669"/>
    <property type="project" value="UniProtKB-KW"/>
</dbReference>
<sequence length="79" mass="9305">MKIDVKKFYDVLYKMLNKYVLNINEAKSQMIKSGRDHAANLAKQSKKIASYNFLGFACYCGKSKRLKFHDKIKRRKANR</sequence>
<keyword evidence="1" id="KW-0695">RNA-directed DNA polymerase</keyword>
<proteinExistence type="predicted"/>
<evidence type="ECO:0000313" key="2">
    <source>
        <dbReference type="Proteomes" id="UP000244959"/>
    </source>
</evidence>
<keyword evidence="1" id="KW-0808">Transferase</keyword>
<dbReference type="EMBL" id="LS398551">
    <property type="protein sequence ID" value="SPR11153.1"/>
    <property type="molecule type" value="Genomic_DNA"/>
</dbReference>
<dbReference type="AlphaFoldDB" id="A0A2U3RD71"/>
<protein>
    <submittedName>
        <fullName evidence="1">Reverse transcriptase</fullName>
    </submittedName>
</protein>
<reference evidence="2" key="1">
    <citation type="submission" date="2018-03" db="EMBL/GenBank/DDBJ databases">
        <authorList>
            <person name="Batty M. E."/>
            <person name="Batty M E."/>
        </authorList>
    </citation>
    <scope>NUCLEOTIDE SEQUENCE [LARGE SCALE GENOMIC DNA]</scope>
    <source>
        <strain evidence="2">Gilliam</strain>
    </source>
</reference>
<keyword evidence="1" id="KW-0548">Nucleotidyltransferase</keyword>
<gene>
    <name evidence="1" type="ORF">GILLIAM_02235</name>
</gene>
<organism evidence="1 2">
    <name type="scientific">Orientia tsutsugamushi str. Gilliam</name>
    <dbReference type="NCBI Taxonomy" id="1359184"/>
    <lineage>
        <taxon>Bacteria</taxon>
        <taxon>Pseudomonadati</taxon>
        <taxon>Pseudomonadota</taxon>
        <taxon>Alphaproteobacteria</taxon>
        <taxon>Rickettsiales</taxon>
        <taxon>Rickettsiaceae</taxon>
        <taxon>Rickettsieae</taxon>
        <taxon>Orientia</taxon>
    </lineage>
</organism>
<accession>A0A2U3RD71</accession>